<dbReference type="KEGG" id="fau:Fraau_0086"/>
<proteinExistence type="predicted"/>
<dbReference type="GO" id="GO:0016042">
    <property type="term" value="P:lipid catabolic process"/>
    <property type="evidence" value="ECO:0007669"/>
    <property type="project" value="UniProtKB-KW"/>
</dbReference>
<dbReference type="PIRSF" id="PIRSF031982">
    <property type="entry name" value="UCP031982_abhydr"/>
    <property type="match status" value="1"/>
</dbReference>
<dbReference type="PANTHER" id="PTHR10272">
    <property type="entry name" value="PLATELET-ACTIVATING FACTOR ACETYLHYDROLASE"/>
    <property type="match status" value="1"/>
</dbReference>
<dbReference type="SUPFAM" id="SSF53474">
    <property type="entry name" value="alpha/beta-Hydrolases"/>
    <property type="match status" value="1"/>
</dbReference>
<dbReference type="HOGENOM" id="CLU_045366_0_0_6"/>
<evidence type="ECO:0000256" key="1">
    <source>
        <dbReference type="ARBA" id="ARBA00022801"/>
    </source>
</evidence>
<gene>
    <name evidence="4" type="ordered locus">Fraau_0086</name>
</gene>
<protein>
    <recommendedName>
        <fullName evidence="6">Dienelactone hydrolase</fullName>
    </recommendedName>
</protein>
<accession>H8KZS5</accession>
<dbReference type="OrthoDB" id="192696at2"/>
<keyword evidence="1" id="KW-0378">Hydrolase</keyword>
<evidence type="ECO:0000313" key="5">
    <source>
        <dbReference type="Proteomes" id="UP000005234"/>
    </source>
</evidence>
<dbReference type="eggNOG" id="COG4188">
    <property type="taxonomic scope" value="Bacteria"/>
</dbReference>
<evidence type="ECO:0000256" key="3">
    <source>
        <dbReference type="ARBA" id="ARBA00023098"/>
    </source>
</evidence>
<keyword evidence="3" id="KW-0443">Lipid metabolism</keyword>
<dbReference type="InterPro" id="IPR016986">
    <property type="entry name" value="UCP031982_abhydr"/>
</dbReference>
<dbReference type="PANTHER" id="PTHR10272:SF0">
    <property type="entry name" value="PLATELET-ACTIVATING FACTOR ACETYLHYDROLASE"/>
    <property type="match status" value="1"/>
</dbReference>
<evidence type="ECO:0000256" key="2">
    <source>
        <dbReference type="ARBA" id="ARBA00022963"/>
    </source>
</evidence>
<keyword evidence="5" id="KW-1185">Reference proteome</keyword>
<name>H8KZS5_FRAAD</name>
<dbReference type="STRING" id="767434.Fraau_0086"/>
<dbReference type="InterPro" id="IPR029058">
    <property type="entry name" value="AB_hydrolase_fold"/>
</dbReference>
<sequence>MIAAAAGGLSLTVEDPSGPGPIRCHVLYPTEVPASPQRFGHYQPLLSMQAPPPQAVLPQVVISHGNGGTPWTHRDLAIDLARHGHLVILPEHCGNCVGDNRLAGTLDNLVNRPRQLSRVLDAVRAHPPLTICAAAEEVAVIGHSLGGYTALAAAGGQPIAGPHETPEGRCRPVPVQADPRIRQLVLLAPAAARFAAPGALDALDQPILIWAAELDVLTPPAEAELVQQATAPGQTRLQIIPGAGHFSFLSPFPAALDRPGFAPAQDPPGFDRLALQVPMQQAIRQFLQIRMPIPSGALTRL</sequence>
<reference evidence="4" key="1">
    <citation type="submission" date="2012-02" db="EMBL/GenBank/DDBJ databases">
        <title>The complete genome of Frateuria aurantia DSM 6220.</title>
        <authorList>
            <consortium name="US DOE Joint Genome Institute (JGI-PGF)"/>
            <person name="Lucas S."/>
            <person name="Copeland A."/>
            <person name="Lapidus A."/>
            <person name="Glavina del Rio T."/>
            <person name="Dalin E."/>
            <person name="Tice H."/>
            <person name="Bruce D."/>
            <person name="Goodwin L."/>
            <person name="Pitluck S."/>
            <person name="Peters L."/>
            <person name="Ovchinnikova G."/>
            <person name="Teshima H."/>
            <person name="Kyrpides N."/>
            <person name="Mavromatis K."/>
            <person name="Ivanova N."/>
            <person name="Brettin T."/>
            <person name="Detter J.C."/>
            <person name="Han C."/>
            <person name="Larimer F."/>
            <person name="Land M."/>
            <person name="Hauser L."/>
            <person name="Markowitz V."/>
            <person name="Cheng J.-F."/>
            <person name="Hugenholtz P."/>
            <person name="Woyke T."/>
            <person name="Wu D."/>
            <person name="Brambilla E."/>
            <person name="Klenk H.-P."/>
            <person name="Eisen J.A."/>
        </authorList>
    </citation>
    <scope>NUCLEOTIDE SEQUENCE</scope>
    <source>
        <strain evidence="4">DSM 6220</strain>
    </source>
</reference>
<dbReference type="AlphaFoldDB" id="H8KZS5"/>
<organism evidence="4 5">
    <name type="scientific">Frateuria aurantia (strain ATCC 33424 / DSM 6220 / KCTC 2777 / LMG 1558 / NBRC 3245 / NCIMB 13370)</name>
    <name type="common">Acetobacter aurantius</name>
    <dbReference type="NCBI Taxonomy" id="767434"/>
    <lineage>
        <taxon>Bacteria</taxon>
        <taxon>Pseudomonadati</taxon>
        <taxon>Pseudomonadota</taxon>
        <taxon>Gammaproteobacteria</taxon>
        <taxon>Lysobacterales</taxon>
        <taxon>Rhodanobacteraceae</taxon>
        <taxon>Frateuria</taxon>
    </lineage>
</organism>
<dbReference type="GO" id="GO:0003847">
    <property type="term" value="F:1-alkyl-2-acetylglycerophosphocholine esterase activity"/>
    <property type="evidence" value="ECO:0007669"/>
    <property type="project" value="TreeGrafter"/>
</dbReference>
<dbReference type="EMBL" id="CP003350">
    <property type="protein sequence ID" value="AFC84586.1"/>
    <property type="molecule type" value="Genomic_DNA"/>
</dbReference>
<dbReference type="Proteomes" id="UP000005234">
    <property type="component" value="Chromosome"/>
</dbReference>
<evidence type="ECO:0000313" key="4">
    <source>
        <dbReference type="EMBL" id="AFC84586.1"/>
    </source>
</evidence>
<evidence type="ECO:0008006" key="6">
    <source>
        <dbReference type="Google" id="ProtNLM"/>
    </source>
</evidence>
<keyword evidence="2" id="KW-0442">Lipid degradation</keyword>
<dbReference type="Gene3D" id="3.40.50.1820">
    <property type="entry name" value="alpha/beta hydrolase"/>
    <property type="match status" value="1"/>
</dbReference>